<reference evidence="1 2" key="1">
    <citation type="journal article" date="2023" name="Plants (Basel)">
        <title>Bridging the Gap: Combining Genomics and Transcriptomics Approaches to Understand Stylosanthes scabra, an Orphan Legume from the Brazilian Caatinga.</title>
        <authorList>
            <person name="Ferreira-Neto J.R.C."/>
            <person name="da Silva M.D."/>
            <person name="Binneck E."/>
            <person name="de Melo N.F."/>
            <person name="da Silva R.H."/>
            <person name="de Melo A.L.T.M."/>
            <person name="Pandolfi V."/>
            <person name="Bustamante F.O."/>
            <person name="Brasileiro-Vidal A.C."/>
            <person name="Benko-Iseppon A.M."/>
        </authorList>
    </citation>
    <scope>NUCLEOTIDE SEQUENCE [LARGE SCALE GENOMIC DNA]</scope>
    <source>
        <tissue evidence="1">Leaves</tissue>
    </source>
</reference>
<gene>
    <name evidence="1" type="ORF">PIB30_112194</name>
</gene>
<sequence>LTKEEISNNTSFSKKKTILPLFALFPMHMRRTPRICVGLAILWTIAAFSTHKRGLPCLCLDHLNLGRAELSFHAYALLRHMCMALKTLGRSLPSTHMRAVLCICVALGRAS</sequence>
<organism evidence="1 2">
    <name type="scientific">Stylosanthes scabra</name>
    <dbReference type="NCBI Taxonomy" id="79078"/>
    <lineage>
        <taxon>Eukaryota</taxon>
        <taxon>Viridiplantae</taxon>
        <taxon>Streptophyta</taxon>
        <taxon>Embryophyta</taxon>
        <taxon>Tracheophyta</taxon>
        <taxon>Spermatophyta</taxon>
        <taxon>Magnoliopsida</taxon>
        <taxon>eudicotyledons</taxon>
        <taxon>Gunneridae</taxon>
        <taxon>Pentapetalae</taxon>
        <taxon>rosids</taxon>
        <taxon>fabids</taxon>
        <taxon>Fabales</taxon>
        <taxon>Fabaceae</taxon>
        <taxon>Papilionoideae</taxon>
        <taxon>50 kb inversion clade</taxon>
        <taxon>dalbergioids sensu lato</taxon>
        <taxon>Dalbergieae</taxon>
        <taxon>Pterocarpus clade</taxon>
        <taxon>Stylosanthes</taxon>
    </lineage>
</organism>
<name>A0ABU6W1U6_9FABA</name>
<comment type="caution">
    <text evidence="1">The sequence shown here is derived from an EMBL/GenBank/DDBJ whole genome shotgun (WGS) entry which is preliminary data.</text>
</comment>
<dbReference type="EMBL" id="JASCZI010158818">
    <property type="protein sequence ID" value="MED6178933.1"/>
    <property type="molecule type" value="Genomic_DNA"/>
</dbReference>
<proteinExistence type="predicted"/>
<protein>
    <submittedName>
        <fullName evidence="1">Uncharacterized protein</fullName>
    </submittedName>
</protein>
<accession>A0ABU6W1U6</accession>
<feature type="non-terminal residue" evidence="1">
    <location>
        <position position="1"/>
    </location>
</feature>
<evidence type="ECO:0000313" key="1">
    <source>
        <dbReference type="EMBL" id="MED6178933.1"/>
    </source>
</evidence>
<keyword evidence="2" id="KW-1185">Reference proteome</keyword>
<evidence type="ECO:0000313" key="2">
    <source>
        <dbReference type="Proteomes" id="UP001341840"/>
    </source>
</evidence>
<dbReference type="Proteomes" id="UP001341840">
    <property type="component" value="Unassembled WGS sequence"/>
</dbReference>